<dbReference type="AlphaFoldDB" id="A0A2G9UHR1"/>
<name>A0A2G9UHR1_TELCI</name>
<proteinExistence type="predicted"/>
<dbReference type="Proteomes" id="UP000230423">
    <property type="component" value="Unassembled WGS sequence"/>
</dbReference>
<keyword evidence="3" id="KW-1185">Reference proteome</keyword>
<dbReference type="EMBL" id="KZ346547">
    <property type="protein sequence ID" value="PIO69716.1"/>
    <property type="molecule type" value="Genomic_DNA"/>
</dbReference>
<organism evidence="2 3">
    <name type="scientific">Teladorsagia circumcincta</name>
    <name type="common">Brown stomach worm</name>
    <name type="synonym">Ostertagia circumcincta</name>
    <dbReference type="NCBI Taxonomy" id="45464"/>
    <lineage>
        <taxon>Eukaryota</taxon>
        <taxon>Metazoa</taxon>
        <taxon>Ecdysozoa</taxon>
        <taxon>Nematoda</taxon>
        <taxon>Chromadorea</taxon>
        <taxon>Rhabditida</taxon>
        <taxon>Rhabditina</taxon>
        <taxon>Rhabditomorpha</taxon>
        <taxon>Strongyloidea</taxon>
        <taxon>Trichostrongylidae</taxon>
        <taxon>Teladorsagia</taxon>
    </lineage>
</organism>
<evidence type="ECO:0000313" key="3">
    <source>
        <dbReference type="Proteomes" id="UP000230423"/>
    </source>
</evidence>
<reference evidence="2 3" key="1">
    <citation type="submission" date="2015-09" db="EMBL/GenBank/DDBJ databases">
        <title>Draft genome of the parasitic nematode Teladorsagia circumcincta isolate WARC Sus (inbred).</title>
        <authorList>
            <person name="Mitreva M."/>
        </authorList>
    </citation>
    <scope>NUCLEOTIDE SEQUENCE [LARGE SCALE GENOMIC DNA]</scope>
    <source>
        <strain evidence="2 3">S</strain>
    </source>
</reference>
<sequence>MEAIATSSLKNKVVGDIQKFMRSIENAFHAIASRDAEDAERGDCLTELRPKVARTPGRGRRRTPKSTSSTPIRSGRPTTSRKKAATSVKRSTQQVVDGDRTPSPPPLVNSLVTPTARTRPVLTRSAKAAAVSKTRRWLFEKDED</sequence>
<evidence type="ECO:0000256" key="1">
    <source>
        <dbReference type="SAM" id="MobiDB-lite"/>
    </source>
</evidence>
<feature type="compositionally biased region" description="Low complexity" evidence="1">
    <location>
        <begin position="65"/>
        <end position="74"/>
    </location>
</feature>
<feature type="compositionally biased region" description="Basic and acidic residues" evidence="1">
    <location>
        <begin position="34"/>
        <end position="50"/>
    </location>
</feature>
<dbReference type="OrthoDB" id="5874409at2759"/>
<feature type="region of interest" description="Disordered" evidence="1">
    <location>
        <begin position="34"/>
        <end position="112"/>
    </location>
</feature>
<accession>A0A2G9UHR1</accession>
<evidence type="ECO:0000313" key="2">
    <source>
        <dbReference type="EMBL" id="PIO69716.1"/>
    </source>
</evidence>
<protein>
    <submittedName>
        <fullName evidence="2">Uncharacterized protein</fullName>
    </submittedName>
</protein>
<gene>
    <name evidence="2" type="ORF">TELCIR_08451</name>
</gene>